<feature type="domain" description="TolB N-terminal" evidence="6">
    <location>
        <begin position="35"/>
        <end position="136"/>
    </location>
</feature>
<dbReference type="PANTHER" id="PTHR36842">
    <property type="entry name" value="PROTEIN TOLB HOMOLOG"/>
    <property type="match status" value="1"/>
</dbReference>
<dbReference type="GO" id="GO:0051301">
    <property type="term" value="P:cell division"/>
    <property type="evidence" value="ECO:0007669"/>
    <property type="project" value="UniProtKB-UniRule"/>
</dbReference>
<comment type="subcellular location">
    <subcellularLocation>
        <location evidence="1 5">Periplasm</location>
    </subcellularLocation>
</comment>
<dbReference type="HAMAP" id="MF_00671">
    <property type="entry name" value="TolB"/>
    <property type="match status" value="1"/>
</dbReference>
<dbReference type="InterPro" id="IPR007195">
    <property type="entry name" value="TolB_N"/>
</dbReference>
<keyword evidence="8" id="KW-1185">Reference proteome</keyword>
<comment type="subunit">
    <text evidence="5">The Tol-Pal system is composed of five core proteins: the inner membrane proteins TolA, TolQ and TolR, the periplasmic protein TolB and the outer membrane protein Pal. They form a network linking the inner and outer membranes and the peptidoglycan layer.</text>
</comment>
<gene>
    <name evidence="5 7" type="primary">tolB</name>
    <name evidence="7" type="ORF">FHP25_34720</name>
</gene>
<reference evidence="7 8" key="1">
    <citation type="submission" date="2019-06" db="EMBL/GenBank/DDBJ databases">
        <title>New taxonomy in bacterial strain CC-CFT640, isolated from vineyard.</title>
        <authorList>
            <person name="Lin S.-Y."/>
            <person name="Tsai C.-F."/>
            <person name="Young C.-C."/>
        </authorList>
    </citation>
    <scope>NUCLEOTIDE SEQUENCE [LARGE SCALE GENOMIC DNA]</scope>
    <source>
        <strain evidence="7 8">CC-CFT640</strain>
    </source>
</reference>
<dbReference type="SUPFAM" id="SSF52964">
    <property type="entry name" value="TolB, N-terminal domain"/>
    <property type="match status" value="1"/>
</dbReference>
<dbReference type="Pfam" id="PF07676">
    <property type="entry name" value="PD40"/>
    <property type="match status" value="4"/>
</dbReference>
<keyword evidence="3 5" id="KW-0732">Signal</keyword>
<dbReference type="InterPro" id="IPR011659">
    <property type="entry name" value="WD40"/>
</dbReference>
<keyword evidence="4 5" id="KW-0574">Periplasm</keyword>
<feature type="signal peptide" evidence="5">
    <location>
        <begin position="1"/>
        <end position="28"/>
    </location>
</feature>
<name>A0A5C8PA21_9HYPH</name>
<dbReference type="Gene3D" id="3.40.50.10070">
    <property type="entry name" value="TolB, N-terminal domain"/>
    <property type="match status" value="1"/>
</dbReference>
<dbReference type="Proteomes" id="UP000321638">
    <property type="component" value="Unassembled WGS sequence"/>
</dbReference>
<evidence type="ECO:0000313" key="7">
    <source>
        <dbReference type="EMBL" id="TXL70389.1"/>
    </source>
</evidence>
<dbReference type="NCBIfam" id="TIGR02800">
    <property type="entry name" value="propeller_TolB"/>
    <property type="match status" value="1"/>
</dbReference>
<dbReference type="GO" id="GO:0017038">
    <property type="term" value="P:protein import"/>
    <property type="evidence" value="ECO:0007669"/>
    <property type="project" value="InterPro"/>
</dbReference>
<comment type="function">
    <text evidence="5">Part of the Tol-Pal system, which plays a role in outer membrane invagination during cell division and is important for maintaining outer membrane integrity.</text>
</comment>
<evidence type="ECO:0000313" key="8">
    <source>
        <dbReference type="Proteomes" id="UP000321638"/>
    </source>
</evidence>
<evidence type="ECO:0000256" key="2">
    <source>
        <dbReference type="ARBA" id="ARBA00009820"/>
    </source>
</evidence>
<evidence type="ECO:0000256" key="4">
    <source>
        <dbReference type="ARBA" id="ARBA00022764"/>
    </source>
</evidence>
<evidence type="ECO:0000259" key="6">
    <source>
        <dbReference type="Pfam" id="PF04052"/>
    </source>
</evidence>
<dbReference type="Gene3D" id="2.120.10.30">
    <property type="entry name" value="TolB, C-terminal domain"/>
    <property type="match status" value="1"/>
</dbReference>
<dbReference type="Pfam" id="PF04052">
    <property type="entry name" value="TolB_N"/>
    <property type="match status" value="1"/>
</dbReference>
<dbReference type="SUPFAM" id="SSF69304">
    <property type="entry name" value="Tricorn protease N-terminal domain"/>
    <property type="match status" value="1"/>
</dbReference>
<dbReference type="OrthoDB" id="9802240at2"/>
<feature type="chain" id="PRO_5023374590" description="Tol-Pal system protein TolB" evidence="5">
    <location>
        <begin position="29"/>
        <end position="445"/>
    </location>
</feature>
<dbReference type="AlphaFoldDB" id="A0A5C8PA21"/>
<organism evidence="7 8">
    <name type="scientific">Vineibacter terrae</name>
    <dbReference type="NCBI Taxonomy" id="2586908"/>
    <lineage>
        <taxon>Bacteria</taxon>
        <taxon>Pseudomonadati</taxon>
        <taxon>Pseudomonadota</taxon>
        <taxon>Alphaproteobacteria</taxon>
        <taxon>Hyphomicrobiales</taxon>
        <taxon>Vineibacter</taxon>
    </lineage>
</organism>
<keyword evidence="5" id="KW-0131">Cell cycle</keyword>
<evidence type="ECO:0000256" key="5">
    <source>
        <dbReference type="HAMAP-Rule" id="MF_00671"/>
    </source>
</evidence>
<comment type="caution">
    <text evidence="7">The sequence shown here is derived from an EMBL/GenBank/DDBJ whole genome shotgun (WGS) entry which is preliminary data.</text>
</comment>
<dbReference type="InterPro" id="IPR011042">
    <property type="entry name" value="6-blade_b-propeller_TolB-like"/>
</dbReference>
<comment type="similarity">
    <text evidence="2 5">Belongs to the TolB family.</text>
</comment>
<proteinExistence type="inferred from homology"/>
<dbReference type="GO" id="GO:0042597">
    <property type="term" value="C:periplasmic space"/>
    <property type="evidence" value="ECO:0007669"/>
    <property type="project" value="UniProtKB-SubCell"/>
</dbReference>
<keyword evidence="5" id="KW-0132">Cell division</keyword>
<protein>
    <recommendedName>
        <fullName evidence="5">Tol-Pal system protein TolB</fullName>
    </recommendedName>
</protein>
<evidence type="ECO:0000256" key="3">
    <source>
        <dbReference type="ARBA" id="ARBA00022729"/>
    </source>
</evidence>
<dbReference type="InterPro" id="IPR014167">
    <property type="entry name" value="Tol-Pal_TolB"/>
</dbReference>
<dbReference type="EMBL" id="VDUZ01000060">
    <property type="protein sequence ID" value="TXL70389.1"/>
    <property type="molecule type" value="Genomic_DNA"/>
</dbReference>
<evidence type="ECO:0000256" key="1">
    <source>
        <dbReference type="ARBA" id="ARBA00004418"/>
    </source>
</evidence>
<accession>A0A5C8PA21</accession>
<sequence length="445" mass="48659" precursor="true">MIRSTMRRRLMAVGVALVAVLVAPLAWAQTRGLQQVTVEGASANPIPIAVTDFVGDATGAQISQVISADLERSGLFRPIDRGAFIERISDPGRTPRFQDWRAVNADALVVGSATQQADGRLRVEFRLWDVAAGAQMTGRAYFTQTANWRRIAHIIADEIFKRITGEDGFFDTRVVYVAETGPGNARVKRLAIMDQDGANHRYLTDGRSLALTPRFSPTLQEIVYLSYAQGTPRVYLMNVDTQRQELLGNFPSMTFAPRFSPDGNRVVMSLATDGNTDIYAMDVRSRSISRLTNHLAIDTSPSYAPDGGRIVFTSDRGGSQQIYVMSAGGGEAQRISFGQGRYSTPVWSPRGDYIAFTKQEGGSFSIGIMRPDGSGERILASSYLDEGPTWAPNGRYLMFFRQAPNAGGRAGSVRLHMVDITGRILRPVATPTDASDPAWSPLIPQ</sequence>
<dbReference type="RefSeq" id="WP_147851601.1">
    <property type="nucleotide sequence ID" value="NZ_VDUZ01000060.1"/>
</dbReference>
<dbReference type="PANTHER" id="PTHR36842:SF1">
    <property type="entry name" value="PROTEIN TOLB"/>
    <property type="match status" value="1"/>
</dbReference>